<keyword evidence="2" id="KW-0732">Signal</keyword>
<dbReference type="Gene3D" id="3.90.1580.10">
    <property type="entry name" value="paralog of FGE (formylglycine-generating enzyme)"/>
    <property type="match status" value="1"/>
</dbReference>
<dbReference type="PROSITE" id="PS50005">
    <property type="entry name" value="TPR"/>
    <property type="match status" value="1"/>
</dbReference>
<dbReference type="OrthoDB" id="9773278at2"/>
<dbReference type="Proteomes" id="UP000011704">
    <property type="component" value="Unassembled WGS sequence"/>
</dbReference>
<comment type="caution">
    <text evidence="4">The sequence shown here is derived from an EMBL/GenBank/DDBJ whole genome shotgun (WGS) entry which is preliminary data.</text>
</comment>
<organism evidence="4 5">
    <name type="scientific">Nitrospina gracilis (strain 3/211)</name>
    <dbReference type="NCBI Taxonomy" id="1266370"/>
    <lineage>
        <taxon>Bacteria</taxon>
        <taxon>Pseudomonadati</taxon>
        <taxon>Nitrospinota/Tectimicrobiota group</taxon>
        <taxon>Nitrospinota</taxon>
        <taxon>Nitrospinia</taxon>
        <taxon>Nitrospinales</taxon>
        <taxon>Nitrospinaceae</taxon>
        <taxon>Nitrospina</taxon>
    </lineage>
</organism>
<evidence type="ECO:0000259" key="3">
    <source>
        <dbReference type="Pfam" id="PF03781"/>
    </source>
</evidence>
<evidence type="ECO:0000256" key="1">
    <source>
        <dbReference type="PROSITE-ProRule" id="PRU00339"/>
    </source>
</evidence>
<dbReference type="InterPro" id="IPR005532">
    <property type="entry name" value="SUMF_dom"/>
</dbReference>
<dbReference type="InterPro" id="IPR042095">
    <property type="entry name" value="SUMF_sf"/>
</dbReference>
<feature type="signal peptide" evidence="2">
    <location>
        <begin position="1"/>
        <end position="24"/>
    </location>
</feature>
<dbReference type="AlphaFoldDB" id="M1YHZ1"/>
<dbReference type="PANTHER" id="PTHR23150:SF19">
    <property type="entry name" value="FORMYLGLYCINE-GENERATING ENZYME"/>
    <property type="match status" value="1"/>
</dbReference>
<keyword evidence="5" id="KW-1185">Reference proteome</keyword>
<accession>M1YHZ1</accession>
<dbReference type="SUPFAM" id="SSF56436">
    <property type="entry name" value="C-type lectin-like"/>
    <property type="match status" value="1"/>
</dbReference>
<reference evidence="4 5" key="1">
    <citation type="journal article" date="2013" name="Front. Microbiol.">
        <title>The genome of Nitrospina gracilis illuminates the metabolism and evolution of the major marine nitrite oxidizer.</title>
        <authorList>
            <person name="Luecker S."/>
            <person name="Nowka B."/>
            <person name="Rattei T."/>
            <person name="Spieck E."/>
            <person name="and Daims H."/>
        </authorList>
    </citation>
    <scope>NUCLEOTIDE SEQUENCE [LARGE SCALE GENOMIC DNA]</scope>
    <source>
        <strain evidence="4 5">3/211</strain>
    </source>
</reference>
<dbReference type="Pfam" id="PF03781">
    <property type="entry name" value="FGE-sulfatase"/>
    <property type="match status" value="1"/>
</dbReference>
<evidence type="ECO:0000313" key="5">
    <source>
        <dbReference type="Proteomes" id="UP000011704"/>
    </source>
</evidence>
<evidence type="ECO:0000313" key="4">
    <source>
        <dbReference type="EMBL" id="CCQ90110.1"/>
    </source>
</evidence>
<dbReference type="PANTHER" id="PTHR23150">
    <property type="entry name" value="SULFATASE MODIFYING FACTOR 1, 2"/>
    <property type="match status" value="1"/>
</dbReference>
<sequence length="354" mass="39642">MIRMRSYKRAVLAMVMAGLVGAGASGSGVAGESIEIPEAMVLVPGGPFVMGVDREPQPPKPNMSAAQKLRYRVSREAFHDEGPAHQVILDPYYFDKYEVSNRQYADFLKATGHPAPAYWDDHKRNQPDQPVSGVNWHDADAFCRWSNKRLPTEAEWENAARGPEGLKYPWGNKLDATKANFGRKKEFTANVGDYPGGKSPYGAYNMAGNVFEWVSDWYDPHYYKSKDNMMNPEGPVEGVMLGSTGTYVDRLTTGKKKVIRGGSWYAPAESTTTTHRFWNDPMNNSYGVGLGFRCARTVESEGVMQARTFYMEALIQMGAEKYGKAMHSIGRAIKMDPQNEEYRTLEGMIKKQVN</sequence>
<dbReference type="InParanoid" id="M1YHZ1"/>
<feature type="repeat" description="TPR" evidence="1">
    <location>
        <begin position="306"/>
        <end position="339"/>
    </location>
</feature>
<gene>
    <name evidence="4" type="ORF">NITGR_250023</name>
</gene>
<dbReference type="HOGENOM" id="CLU_012431_0_2_0"/>
<protein>
    <recommendedName>
        <fullName evidence="3">Sulfatase-modifying factor enzyme-like domain-containing protein</fullName>
    </recommendedName>
</protein>
<dbReference type="InterPro" id="IPR016187">
    <property type="entry name" value="CTDL_fold"/>
</dbReference>
<keyword evidence="1" id="KW-0802">TPR repeat</keyword>
<feature type="domain" description="Sulfatase-modifying factor enzyme-like" evidence="3">
    <location>
        <begin position="38"/>
        <end position="296"/>
    </location>
</feature>
<evidence type="ECO:0000256" key="2">
    <source>
        <dbReference type="SAM" id="SignalP"/>
    </source>
</evidence>
<dbReference type="InterPro" id="IPR019734">
    <property type="entry name" value="TPR_rpt"/>
</dbReference>
<dbReference type="STRING" id="1266370.NITGR_250023"/>
<name>M1YHZ1_NITG3</name>
<proteinExistence type="predicted"/>
<dbReference type="GO" id="GO:0120147">
    <property type="term" value="F:formylglycine-generating oxidase activity"/>
    <property type="evidence" value="ECO:0007669"/>
    <property type="project" value="TreeGrafter"/>
</dbReference>
<feature type="chain" id="PRO_5004019715" description="Sulfatase-modifying factor enzyme-like domain-containing protein" evidence="2">
    <location>
        <begin position="25"/>
        <end position="354"/>
    </location>
</feature>
<dbReference type="InterPro" id="IPR051043">
    <property type="entry name" value="Sulfatase_Mod_Factor_Kinase"/>
</dbReference>
<dbReference type="EMBL" id="CAQJ01000028">
    <property type="protein sequence ID" value="CCQ90110.1"/>
    <property type="molecule type" value="Genomic_DNA"/>
</dbReference>